<dbReference type="Proteomes" id="UP000070188">
    <property type="component" value="Unassembled WGS sequence"/>
</dbReference>
<evidence type="ECO:0000256" key="6">
    <source>
        <dbReference type="SAM" id="MobiDB-lite"/>
    </source>
</evidence>
<dbReference type="PANTHER" id="PTHR43289">
    <property type="entry name" value="MITOGEN-ACTIVATED PROTEIN KINASE KINASE KINASE 20-RELATED"/>
    <property type="match status" value="1"/>
</dbReference>
<dbReference type="EMBL" id="LAXD01000001">
    <property type="protein sequence ID" value="KWX01082.1"/>
    <property type="molecule type" value="Genomic_DNA"/>
</dbReference>
<dbReference type="InterPro" id="IPR008271">
    <property type="entry name" value="Ser/Thr_kinase_AS"/>
</dbReference>
<dbReference type="InterPro" id="IPR011009">
    <property type="entry name" value="Kinase-like_dom_sf"/>
</dbReference>
<dbReference type="SUPFAM" id="SSF56112">
    <property type="entry name" value="Protein kinase-like (PK-like)"/>
    <property type="match status" value="1"/>
</dbReference>
<evidence type="ECO:0000256" key="2">
    <source>
        <dbReference type="ARBA" id="ARBA00022741"/>
    </source>
</evidence>
<evidence type="ECO:0000313" key="8">
    <source>
        <dbReference type="EMBL" id="KWX01082.1"/>
    </source>
</evidence>
<dbReference type="CDD" id="cd14014">
    <property type="entry name" value="STKc_PknB_like"/>
    <property type="match status" value="1"/>
</dbReference>
<feature type="binding site" evidence="5">
    <location>
        <position position="45"/>
    </location>
    <ligand>
        <name>ATP</name>
        <dbReference type="ChEBI" id="CHEBI:30616"/>
    </ligand>
</feature>
<keyword evidence="4 5" id="KW-0067">ATP-binding</keyword>
<dbReference type="PROSITE" id="PS00108">
    <property type="entry name" value="PROTEIN_KINASE_ST"/>
    <property type="match status" value="1"/>
</dbReference>
<dbReference type="PATRIC" id="fig|1469144.10.peg.2290"/>
<dbReference type="Pfam" id="PF00069">
    <property type="entry name" value="Pkinase"/>
    <property type="match status" value="1"/>
</dbReference>
<evidence type="ECO:0000259" key="7">
    <source>
        <dbReference type="PROSITE" id="PS50011"/>
    </source>
</evidence>
<evidence type="ECO:0000256" key="4">
    <source>
        <dbReference type="ARBA" id="ARBA00022840"/>
    </source>
</evidence>
<dbReference type="OrthoDB" id="4326323at2"/>
<keyword evidence="8" id="KW-0723">Serine/threonine-protein kinase</keyword>
<keyword evidence="3 8" id="KW-0418">Kinase</keyword>
<evidence type="ECO:0000256" key="5">
    <source>
        <dbReference type="PROSITE-ProRule" id="PRU10141"/>
    </source>
</evidence>
<organism evidence="8 9">
    <name type="scientific">Carbonactinospora thermoautotrophica</name>
    <dbReference type="NCBI Taxonomy" id="1469144"/>
    <lineage>
        <taxon>Bacteria</taxon>
        <taxon>Bacillati</taxon>
        <taxon>Actinomycetota</taxon>
        <taxon>Actinomycetes</taxon>
        <taxon>Kitasatosporales</taxon>
        <taxon>Carbonactinosporaceae</taxon>
        <taxon>Carbonactinospora</taxon>
    </lineage>
</organism>
<dbReference type="Gene3D" id="3.30.200.20">
    <property type="entry name" value="Phosphorylase Kinase, domain 1"/>
    <property type="match status" value="1"/>
</dbReference>
<protein>
    <submittedName>
        <fullName evidence="8">Serine/threonine protein kinase</fullName>
    </submittedName>
</protein>
<dbReference type="Gene3D" id="1.10.510.10">
    <property type="entry name" value="Transferase(Phosphotransferase) domain 1"/>
    <property type="match status" value="1"/>
</dbReference>
<gene>
    <name evidence="8" type="ORF">LI90_2110</name>
</gene>
<evidence type="ECO:0000313" key="9">
    <source>
        <dbReference type="Proteomes" id="UP000070188"/>
    </source>
</evidence>
<keyword evidence="2 5" id="KW-0547">Nucleotide-binding</keyword>
<keyword evidence="1" id="KW-0808">Transferase</keyword>
<dbReference type="RefSeq" id="WP_066887259.1">
    <property type="nucleotide sequence ID" value="NZ_LAXD01000001.1"/>
</dbReference>
<dbReference type="SMART" id="SM00220">
    <property type="entry name" value="S_TKc"/>
    <property type="match status" value="1"/>
</dbReference>
<accession>A0A132MUP0</accession>
<feature type="domain" description="Protein kinase" evidence="7">
    <location>
        <begin position="17"/>
        <end position="274"/>
    </location>
</feature>
<evidence type="ECO:0000256" key="1">
    <source>
        <dbReference type="ARBA" id="ARBA00022679"/>
    </source>
</evidence>
<dbReference type="PROSITE" id="PS50011">
    <property type="entry name" value="PROTEIN_KINASE_DOM"/>
    <property type="match status" value="1"/>
</dbReference>
<dbReference type="InterPro" id="IPR000719">
    <property type="entry name" value="Prot_kinase_dom"/>
</dbReference>
<feature type="region of interest" description="Disordered" evidence="6">
    <location>
        <begin position="297"/>
        <end position="352"/>
    </location>
</feature>
<name>A0A132MUP0_9ACTN</name>
<dbReference type="PANTHER" id="PTHR43289:SF34">
    <property type="entry name" value="SERINE_THREONINE-PROTEIN KINASE YBDM-RELATED"/>
    <property type="match status" value="1"/>
</dbReference>
<dbReference type="AlphaFoldDB" id="A0A132MUP0"/>
<proteinExistence type="predicted"/>
<dbReference type="GO" id="GO:0004674">
    <property type="term" value="F:protein serine/threonine kinase activity"/>
    <property type="evidence" value="ECO:0007669"/>
    <property type="project" value="UniProtKB-KW"/>
</dbReference>
<dbReference type="GO" id="GO:0005524">
    <property type="term" value="F:ATP binding"/>
    <property type="evidence" value="ECO:0007669"/>
    <property type="project" value="UniProtKB-UniRule"/>
</dbReference>
<keyword evidence="9" id="KW-1185">Reference proteome</keyword>
<dbReference type="STRING" id="1469144.LI90_2110"/>
<comment type="caution">
    <text evidence="8">The sequence shown here is derived from an EMBL/GenBank/DDBJ whole genome shotgun (WGS) entry which is preliminary data.</text>
</comment>
<dbReference type="InterPro" id="IPR017441">
    <property type="entry name" value="Protein_kinase_ATP_BS"/>
</dbReference>
<sequence length="368" mass="38930">MNLTSLTPSDPDRIGPFALRARLGAGGMGVVYLGVSVAGERVAVKVIRSGVLDDDQARARFAREVEALKIVFGPRVSSLVDADPEAEEPWLAVEYVPGRTLKQHVAEHGPLPPELVAILGAALAEGLASIHKAGLLHRDLKPHNIMLGPDGPIVIDFGLATLVERKQALTQTGMLIGTLLCMPPEQARGEKDLTAAADVYALGATLLYAATGHYPYDAANPLALLQRITDANHPPLLQDAPIQLAPLLAEMLSHDPEDRPALDELTERLVHLVAEYGLTAEQARRRLIAATAVKGDPTDDLVAADPAPDTREIPDDSVSTPAPDPLTAPITDAAGSGESRSGSPKPAPPAAARVAERLRMAYAREATF</sequence>
<reference evidence="9" key="1">
    <citation type="submission" date="2015-04" db="EMBL/GenBank/DDBJ databases">
        <title>Physiological reanalysis, assessment of diazotrophy, and genome sequences of multiple isolates of Streptomyces thermoautotrophicus.</title>
        <authorList>
            <person name="MacKellar D.C."/>
            <person name="Lieber L."/>
            <person name="Norman J."/>
            <person name="Bolger A."/>
            <person name="Tobin C."/>
            <person name="Murray J.W."/>
            <person name="Chang R."/>
            <person name="Ford T."/>
            <person name="Nguyen P.Q."/>
            <person name="Woodward J."/>
            <person name="Permingeat H."/>
            <person name="Joshi N.S."/>
            <person name="Silver P.A."/>
            <person name="Usadel B."/>
            <person name="Rutherford A.W."/>
            <person name="Friesen M."/>
            <person name="Prell J."/>
        </authorList>
    </citation>
    <scope>NUCLEOTIDE SEQUENCE [LARGE SCALE GENOMIC DNA]</scope>
    <source>
        <strain evidence="9">H1</strain>
    </source>
</reference>
<dbReference type="PROSITE" id="PS00107">
    <property type="entry name" value="PROTEIN_KINASE_ATP"/>
    <property type="match status" value="1"/>
</dbReference>
<evidence type="ECO:0000256" key="3">
    <source>
        <dbReference type="ARBA" id="ARBA00022777"/>
    </source>
</evidence>